<keyword evidence="2 7" id="KW-0813">Transport</keyword>
<dbReference type="SUPFAM" id="SSF161098">
    <property type="entry name" value="MetI-like"/>
    <property type="match status" value="1"/>
</dbReference>
<dbReference type="RefSeq" id="WP_242000872.1">
    <property type="nucleotide sequence ID" value="NZ_SHKR01000017.1"/>
</dbReference>
<sequence length="347" mass="37523">MARTDAINSLQTDRTTPSDSAGATGSGPPGAAVQNGAGLRSAAKPLSWWARARRDKILLLMALPGLVLLLVFHYLPLLGNLIAFQEYLPFVPFGRSAWVGLDNFAVIFNGDQEFLNALKNTLLITLVQVIFVFPAPIALALLLNSLLSERIKRIVQSVLYLPHFLSWVIVIAIFQQILGGSGLINNFLRSHGMGTIDFLGNPDGFIALLTSQVIWKDTGWGTILFLAALTQIDPGLYEAARVDGASRWRQLWHVTVPGIRGLIILLLILRLGDSLTVGFEQIILQQNLVGRPASEVLDTYVYNNGVLAGQWGVSAAVGLVKGLVAVVLVVGANKIAHIFGEAGVYQK</sequence>
<evidence type="ECO:0000256" key="8">
    <source>
        <dbReference type="SAM" id="MobiDB-lite"/>
    </source>
</evidence>
<proteinExistence type="inferred from homology"/>
<dbReference type="PROSITE" id="PS50928">
    <property type="entry name" value="ABC_TM1"/>
    <property type="match status" value="1"/>
</dbReference>
<protein>
    <submittedName>
        <fullName evidence="10">Aldouronate transport system permease protein</fullName>
    </submittedName>
</protein>
<comment type="subcellular location">
    <subcellularLocation>
        <location evidence="1 7">Cell membrane</location>
        <topology evidence="1 7">Multi-pass membrane protein</topology>
    </subcellularLocation>
</comment>
<feature type="domain" description="ABC transmembrane type-1" evidence="9">
    <location>
        <begin position="118"/>
        <end position="332"/>
    </location>
</feature>
<dbReference type="EMBL" id="SHKR01000017">
    <property type="protein sequence ID" value="RZU03239.1"/>
    <property type="molecule type" value="Genomic_DNA"/>
</dbReference>
<evidence type="ECO:0000256" key="4">
    <source>
        <dbReference type="ARBA" id="ARBA00022692"/>
    </source>
</evidence>
<dbReference type="PANTHER" id="PTHR43227">
    <property type="entry name" value="BLL4140 PROTEIN"/>
    <property type="match status" value="1"/>
</dbReference>
<accession>A0A4Q7W355</accession>
<keyword evidence="5 7" id="KW-1133">Transmembrane helix</keyword>
<dbReference type="AlphaFoldDB" id="A0A4Q7W355"/>
<dbReference type="GO" id="GO:0005886">
    <property type="term" value="C:plasma membrane"/>
    <property type="evidence" value="ECO:0007669"/>
    <property type="project" value="UniProtKB-SubCell"/>
</dbReference>
<dbReference type="Pfam" id="PF00528">
    <property type="entry name" value="BPD_transp_1"/>
    <property type="match status" value="1"/>
</dbReference>
<feature type="transmembrane region" description="Helical" evidence="7">
    <location>
        <begin position="57"/>
        <end position="75"/>
    </location>
</feature>
<feature type="transmembrane region" description="Helical" evidence="7">
    <location>
        <begin position="251"/>
        <end position="269"/>
    </location>
</feature>
<evidence type="ECO:0000313" key="11">
    <source>
        <dbReference type="Proteomes" id="UP000292027"/>
    </source>
</evidence>
<keyword evidence="11" id="KW-1185">Reference proteome</keyword>
<feature type="transmembrane region" description="Helical" evidence="7">
    <location>
        <begin position="204"/>
        <end position="230"/>
    </location>
</feature>
<feature type="compositionally biased region" description="Polar residues" evidence="8">
    <location>
        <begin position="1"/>
        <end position="14"/>
    </location>
</feature>
<dbReference type="CDD" id="cd06261">
    <property type="entry name" value="TM_PBP2"/>
    <property type="match status" value="1"/>
</dbReference>
<evidence type="ECO:0000256" key="3">
    <source>
        <dbReference type="ARBA" id="ARBA00022475"/>
    </source>
</evidence>
<evidence type="ECO:0000256" key="1">
    <source>
        <dbReference type="ARBA" id="ARBA00004651"/>
    </source>
</evidence>
<feature type="region of interest" description="Disordered" evidence="8">
    <location>
        <begin position="1"/>
        <end position="36"/>
    </location>
</feature>
<comment type="similarity">
    <text evidence="7">Belongs to the binding-protein-dependent transport system permease family.</text>
</comment>
<evidence type="ECO:0000256" key="7">
    <source>
        <dbReference type="RuleBase" id="RU363032"/>
    </source>
</evidence>
<dbReference type="PANTHER" id="PTHR43227:SF11">
    <property type="entry name" value="BLL4140 PROTEIN"/>
    <property type="match status" value="1"/>
</dbReference>
<keyword evidence="4 7" id="KW-0812">Transmembrane</keyword>
<dbReference type="InterPro" id="IPR000515">
    <property type="entry name" value="MetI-like"/>
</dbReference>
<dbReference type="Gene3D" id="1.10.3720.10">
    <property type="entry name" value="MetI-like"/>
    <property type="match status" value="1"/>
</dbReference>
<evidence type="ECO:0000256" key="2">
    <source>
        <dbReference type="ARBA" id="ARBA00022448"/>
    </source>
</evidence>
<feature type="transmembrane region" description="Helical" evidence="7">
    <location>
        <begin position="164"/>
        <end position="184"/>
    </location>
</feature>
<comment type="caution">
    <text evidence="10">The sequence shown here is derived from an EMBL/GenBank/DDBJ whole genome shotgun (WGS) entry which is preliminary data.</text>
</comment>
<feature type="transmembrane region" description="Helical" evidence="7">
    <location>
        <begin position="122"/>
        <end position="143"/>
    </location>
</feature>
<keyword evidence="3" id="KW-1003">Cell membrane</keyword>
<evidence type="ECO:0000256" key="6">
    <source>
        <dbReference type="ARBA" id="ARBA00023136"/>
    </source>
</evidence>
<gene>
    <name evidence="10" type="ORF">EV645_7265</name>
</gene>
<feature type="transmembrane region" description="Helical" evidence="7">
    <location>
        <begin position="311"/>
        <end position="330"/>
    </location>
</feature>
<reference evidence="10 11" key="1">
    <citation type="journal article" date="2015" name="Stand. Genomic Sci.">
        <title>Genomic Encyclopedia of Bacterial and Archaeal Type Strains, Phase III: the genomes of soil and plant-associated and newly described type strains.</title>
        <authorList>
            <person name="Whitman W.B."/>
            <person name="Woyke T."/>
            <person name="Klenk H.P."/>
            <person name="Zhou Y."/>
            <person name="Lilburn T.G."/>
            <person name="Beck B.J."/>
            <person name="De Vos P."/>
            <person name="Vandamme P."/>
            <person name="Eisen J.A."/>
            <person name="Garrity G."/>
            <person name="Hugenholtz P."/>
            <person name="Kyrpides N.C."/>
        </authorList>
    </citation>
    <scope>NUCLEOTIDE SEQUENCE [LARGE SCALE GENOMIC DNA]</scope>
    <source>
        <strain evidence="10 11">VKM Ac-2540</strain>
    </source>
</reference>
<dbReference type="InterPro" id="IPR050809">
    <property type="entry name" value="UgpAE/MalFG_permease"/>
</dbReference>
<dbReference type="InterPro" id="IPR035906">
    <property type="entry name" value="MetI-like_sf"/>
</dbReference>
<keyword evidence="6 7" id="KW-0472">Membrane</keyword>
<evidence type="ECO:0000256" key="5">
    <source>
        <dbReference type="ARBA" id="ARBA00022989"/>
    </source>
</evidence>
<dbReference type="GO" id="GO:0055085">
    <property type="term" value="P:transmembrane transport"/>
    <property type="evidence" value="ECO:0007669"/>
    <property type="project" value="InterPro"/>
</dbReference>
<organism evidence="10 11">
    <name type="scientific">Kribbella rubisoli</name>
    <dbReference type="NCBI Taxonomy" id="3075929"/>
    <lineage>
        <taxon>Bacteria</taxon>
        <taxon>Bacillati</taxon>
        <taxon>Actinomycetota</taxon>
        <taxon>Actinomycetes</taxon>
        <taxon>Propionibacteriales</taxon>
        <taxon>Kribbellaceae</taxon>
        <taxon>Kribbella</taxon>
    </lineage>
</organism>
<dbReference type="Proteomes" id="UP000292027">
    <property type="component" value="Unassembled WGS sequence"/>
</dbReference>
<name>A0A4Q7W355_9ACTN</name>
<evidence type="ECO:0000313" key="10">
    <source>
        <dbReference type="EMBL" id="RZU03239.1"/>
    </source>
</evidence>
<evidence type="ECO:0000259" key="9">
    <source>
        <dbReference type="PROSITE" id="PS50928"/>
    </source>
</evidence>